<evidence type="ECO:0000256" key="4">
    <source>
        <dbReference type="SAM" id="SignalP"/>
    </source>
</evidence>
<dbReference type="AlphaFoldDB" id="A0A2S8GLP8"/>
<dbReference type="SUPFAM" id="SSF47473">
    <property type="entry name" value="EF-hand"/>
    <property type="match status" value="1"/>
</dbReference>
<dbReference type="InterPro" id="IPR015915">
    <property type="entry name" value="Kelch-typ_b-propeller"/>
</dbReference>
<organism evidence="6 7">
    <name type="scientific">Blastopirellula marina</name>
    <dbReference type="NCBI Taxonomy" id="124"/>
    <lineage>
        <taxon>Bacteria</taxon>
        <taxon>Pseudomonadati</taxon>
        <taxon>Planctomycetota</taxon>
        <taxon>Planctomycetia</taxon>
        <taxon>Pirellulales</taxon>
        <taxon>Pirellulaceae</taxon>
        <taxon>Blastopirellula</taxon>
    </lineage>
</organism>
<dbReference type="InterPro" id="IPR018247">
    <property type="entry name" value="EF_Hand_1_Ca_BS"/>
</dbReference>
<feature type="signal peptide" evidence="4">
    <location>
        <begin position="1"/>
        <end position="27"/>
    </location>
</feature>
<evidence type="ECO:0000256" key="2">
    <source>
        <dbReference type="ARBA" id="ARBA00022737"/>
    </source>
</evidence>
<comment type="caution">
    <text evidence="6">The sequence shown here is derived from an EMBL/GenBank/DDBJ whole genome shotgun (WGS) entry which is preliminary data.</text>
</comment>
<proteinExistence type="predicted"/>
<dbReference type="InterPro" id="IPR002048">
    <property type="entry name" value="EF_hand_dom"/>
</dbReference>
<dbReference type="OrthoDB" id="232651at2"/>
<dbReference type="Proteomes" id="UP000237819">
    <property type="component" value="Unassembled WGS sequence"/>
</dbReference>
<dbReference type="PROSITE" id="PS50222">
    <property type="entry name" value="EF_HAND_2"/>
    <property type="match status" value="1"/>
</dbReference>
<feature type="compositionally biased region" description="Acidic residues" evidence="3">
    <location>
        <begin position="961"/>
        <end position="972"/>
    </location>
</feature>
<dbReference type="InterPro" id="IPR011992">
    <property type="entry name" value="EF-hand-dom_pair"/>
</dbReference>
<dbReference type="GO" id="GO:0005509">
    <property type="term" value="F:calcium ion binding"/>
    <property type="evidence" value="ECO:0007669"/>
    <property type="project" value="InterPro"/>
</dbReference>
<dbReference type="InterPro" id="IPR006652">
    <property type="entry name" value="Kelch_1"/>
</dbReference>
<dbReference type="PANTHER" id="PTHR24412">
    <property type="entry name" value="KELCH PROTEIN"/>
    <property type="match status" value="1"/>
</dbReference>
<dbReference type="RefSeq" id="WP_105335850.1">
    <property type="nucleotide sequence ID" value="NZ_PUHZ01000014.1"/>
</dbReference>
<dbReference type="InterPro" id="IPR021809">
    <property type="entry name" value="DUF3386"/>
</dbReference>
<dbReference type="Pfam" id="PF24681">
    <property type="entry name" value="Kelch_KLHDC2_KLHL20_DRC7"/>
    <property type="match status" value="1"/>
</dbReference>
<dbReference type="Gene3D" id="2.120.10.80">
    <property type="entry name" value="Kelch-type beta propeller"/>
    <property type="match status" value="3"/>
</dbReference>
<reference evidence="6 7" key="1">
    <citation type="submission" date="2018-02" db="EMBL/GenBank/DDBJ databases">
        <title>Comparative genomes isolates from brazilian mangrove.</title>
        <authorList>
            <person name="Araujo J.E."/>
            <person name="Taketani R.G."/>
            <person name="Silva M.C.P."/>
            <person name="Loureco M.V."/>
            <person name="Andreote F.D."/>
        </authorList>
    </citation>
    <scope>NUCLEOTIDE SEQUENCE [LARGE SCALE GENOMIC DNA]</scope>
    <source>
        <strain evidence="6 7">Nap-Phe MGV</strain>
    </source>
</reference>
<keyword evidence="1" id="KW-0880">Kelch repeat</keyword>
<evidence type="ECO:0000259" key="5">
    <source>
        <dbReference type="PROSITE" id="PS50222"/>
    </source>
</evidence>
<keyword evidence="2" id="KW-0677">Repeat</keyword>
<keyword evidence="4" id="KW-0732">Signal</keyword>
<dbReference type="PROSITE" id="PS00018">
    <property type="entry name" value="EF_HAND_1"/>
    <property type="match status" value="1"/>
</dbReference>
<dbReference type="SUPFAM" id="SSF117281">
    <property type="entry name" value="Kelch motif"/>
    <property type="match status" value="3"/>
</dbReference>
<feature type="region of interest" description="Disordered" evidence="3">
    <location>
        <begin position="929"/>
        <end position="981"/>
    </location>
</feature>
<feature type="domain" description="EF-hand" evidence="5">
    <location>
        <begin position="924"/>
        <end position="959"/>
    </location>
</feature>
<protein>
    <recommendedName>
        <fullName evidence="5">EF-hand domain-containing protein</fullName>
    </recommendedName>
</protein>
<evidence type="ECO:0000313" key="7">
    <source>
        <dbReference type="Proteomes" id="UP000237819"/>
    </source>
</evidence>
<dbReference type="Pfam" id="PF11866">
    <property type="entry name" value="DUF3386"/>
    <property type="match status" value="1"/>
</dbReference>
<dbReference type="SMART" id="SM00612">
    <property type="entry name" value="Kelch"/>
    <property type="match status" value="7"/>
</dbReference>
<evidence type="ECO:0000256" key="1">
    <source>
        <dbReference type="ARBA" id="ARBA00022441"/>
    </source>
</evidence>
<feature type="chain" id="PRO_5015708402" description="EF-hand domain-containing protein" evidence="4">
    <location>
        <begin position="28"/>
        <end position="981"/>
    </location>
</feature>
<evidence type="ECO:0000256" key="3">
    <source>
        <dbReference type="SAM" id="MobiDB-lite"/>
    </source>
</evidence>
<name>A0A2S8GLP8_9BACT</name>
<dbReference type="EMBL" id="PUHZ01000014">
    <property type="protein sequence ID" value="PQO45359.1"/>
    <property type="molecule type" value="Genomic_DNA"/>
</dbReference>
<dbReference type="PANTHER" id="PTHR24412:SF489">
    <property type="entry name" value="RING FINGER DOMAIN AND KELCH REPEAT-CONTAINING PROTEIN DDB_G0271372"/>
    <property type="match status" value="1"/>
</dbReference>
<gene>
    <name evidence="6" type="ORF">C5Y93_12925</name>
</gene>
<dbReference type="Gene3D" id="1.10.238.10">
    <property type="entry name" value="EF-hand"/>
    <property type="match status" value="1"/>
</dbReference>
<evidence type="ECO:0000313" key="6">
    <source>
        <dbReference type="EMBL" id="PQO45359.1"/>
    </source>
</evidence>
<sequence length="981" mass="106546">MKCLSIFPLMVGLAAMAQLTMAPAVSAAELNAKKATATEVPADKPTAAELRQAAHDAREVWHNFPGFSANIVIGEDDEQYSGTIDVGPDFEYVLNIDEAAHKPWLKSKLRSVIAHRKPSEAPHEYDVSFQDDGPGHAGGRQIAENDGSGVFRIQDGEIKEVIRRNESSWFEITTLENFTTSAGKVLPRTTSVTFRNPDTGNIESNLSNYFGWTKVGAFYLPSDCKTVKVGEDGQRSTRTLSFTGHQLHLAPAKEAKLHKPMRESLTSFGAAVMGDYLYVFSGHDGDAHGFGKDVLADHFRRIKFDDANADWEELAMHEPSQSTALVTDGEYLYRIGGLSFLNSGTEETHFNSTQHFARYDAQEDKWTELATLPEPRSSLDAAVLGRHIYVAGGWNLQGESSSDAPWHDDILRFDLDNPENGWESLPGPGYNTRAISLAAHDGKIYLFGGISDSGILRKVSIYDPQSNQWSEGPELPADSSTMGFATSSFATGDKLYVVGTSGNVYRLAEDGSDWEMETRLMIPRMFLRLLPVDDQRLLAVGGISSVGGRMAVVESVSVEDETTAPHVVKWSVPFDGGAKHSQTVVLDGSKLYAFGGNTSRSPHDFSAEAFTDEAFVFDIGRQSVEKLPAMPHAMQSGAAVSHAITSKHKELFVLGGLGINGDKFGSLTGVLKLNPKDKTWSVASSTLPSPRGMFQAVTYDDAVWGFGGSGEGKSGDGLVNSIVHWWGDESSIAPLPDVPLPHPRRSFGGVRLADEYYLVGGLGEGTNIVKAVDVFDFNDRTWREIAAPNRHRVFPSVTSDGERFYLFGGFSNTDGHFAPEPSLEVYDPASDRWTVLAESIEGVAPSMSVHNFGGRLLFYGIDKQVDGQANFVLFDPTPNAPPQQVAGMSFSGGGGRGRGNEAAANAKTMLRKDANKDGKLSAEELGDRLSTLVESGDQNGDGLLDQEELTAALEKQAEEAKEAEEAEQDEKSDEAKESKED</sequence>
<accession>A0A2S8GLP8</accession>
<dbReference type="Pfam" id="PF01344">
    <property type="entry name" value="Kelch_1"/>
    <property type="match status" value="2"/>
</dbReference>